<proteinExistence type="predicted"/>
<dbReference type="Proteomes" id="UP001202831">
    <property type="component" value="Unassembled WGS sequence"/>
</dbReference>
<evidence type="ECO:0000313" key="2">
    <source>
        <dbReference type="Proteomes" id="UP001202831"/>
    </source>
</evidence>
<dbReference type="PROSITE" id="PS51257">
    <property type="entry name" value="PROKAR_LIPOPROTEIN"/>
    <property type="match status" value="1"/>
</dbReference>
<dbReference type="RefSeq" id="WP_248936319.1">
    <property type="nucleotide sequence ID" value="NZ_JAKIKT010000003.1"/>
</dbReference>
<accession>A0ABT0N6I6</accession>
<evidence type="ECO:0008006" key="3">
    <source>
        <dbReference type="Google" id="ProtNLM"/>
    </source>
</evidence>
<dbReference type="EMBL" id="JAKIKT010000003">
    <property type="protein sequence ID" value="MCL2914067.1"/>
    <property type="molecule type" value="Genomic_DNA"/>
</dbReference>
<organism evidence="1 2">
    <name type="scientific">Shewanella corallii</name>
    <dbReference type="NCBI Taxonomy" id="560080"/>
    <lineage>
        <taxon>Bacteria</taxon>
        <taxon>Pseudomonadati</taxon>
        <taxon>Pseudomonadota</taxon>
        <taxon>Gammaproteobacteria</taxon>
        <taxon>Alteromonadales</taxon>
        <taxon>Shewanellaceae</taxon>
        <taxon>Shewanella</taxon>
    </lineage>
</organism>
<protein>
    <recommendedName>
        <fullName evidence="3">Lipoprotein</fullName>
    </recommendedName>
</protein>
<gene>
    <name evidence="1" type="ORF">L2725_09735</name>
</gene>
<reference evidence="1 2" key="1">
    <citation type="submission" date="2022-01" db="EMBL/GenBank/DDBJ databases">
        <title>Whole genome-based taxonomy of the Shewanellaceae.</title>
        <authorList>
            <person name="Martin-Rodriguez A.J."/>
        </authorList>
    </citation>
    <scope>NUCLEOTIDE SEQUENCE [LARGE SCALE GENOMIC DNA]</scope>
    <source>
        <strain evidence="1 2">DSM 21332</strain>
    </source>
</reference>
<sequence length="141" mass="15177">MKKVIGALIMVTALSACEDANKAIDKAQSAANTAVDSIQEQMESIDLSKLDLEQFGDAAKSAEALVKSVEEALELDFSNPKALNEVTEHIASAYNCMVDATSESSAEALMNKMMDRIQSEETKSLIERSIEKGKALGECVM</sequence>
<comment type="caution">
    <text evidence="1">The sequence shown here is derived from an EMBL/GenBank/DDBJ whole genome shotgun (WGS) entry which is preliminary data.</text>
</comment>
<name>A0ABT0N6I6_9GAMM</name>
<evidence type="ECO:0000313" key="1">
    <source>
        <dbReference type="EMBL" id="MCL2914067.1"/>
    </source>
</evidence>
<keyword evidence="2" id="KW-1185">Reference proteome</keyword>